<dbReference type="KEGG" id="nai:NECAME_13757"/>
<proteinExistence type="predicted"/>
<gene>
    <name evidence="1" type="ORF">NECAME_13757</name>
</gene>
<sequence>MKPNHVAADLKNWIDGCVFSNFCGREVAPSKEFSTSSISNEEHEDDPKMISDIQTMPAKCLFAI</sequence>
<accession>W2SVJ6</accession>
<evidence type="ECO:0000313" key="2">
    <source>
        <dbReference type="Proteomes" id="UP000053676"/>
    </source>
</evidence>
<keyword evidence="2" id="KW-1185">Reference proteome</keyword>
<name>W2SVJ6_NECAM</name>
<evidence type="ECO:0000313" key="1">
    <source>
        <dbReference type="EMBL" id="ETN72737.1"/>
    </source>
</evidence>
<dbReference type="Proteomes" id="UP000053676">
    <property type="component" value="Unassembled WGS sequence"/>
</dbReference>
<reference evidence="2" key="1">
    <citation type="journal article" date="2014" name="Nat. Genet.">
        <title>Genome of the human hookworm Necator americanus.</title>
        <authorList>
            <person name="Tang Y.T."/>
            <person name="Gao X."/>
            <person name="Rosa B.A."/>
            <person name="Abubucker S."/>
            <person name="Hallsworth-Pepin K."/>
            <person name="Martin J."/>
            <person name="Tyagi R."/>
            <person name="Heizer E."/>
            <person name="Zhang X."/>
            <person name="Bhonagiri-Palsikar V."/>
            <person name="Minx P."/>
            <person name="Warren W.C."/>
            <person name="Wang Q."/>
            <person name="Zhan B."/>
            <person name="Hotez P.J."/>
            <person name="Sternberg P.W."/>
            <person name="Dougall A."/>
            <person name="Gaze S.T."/>
            <person name="Mulvenna J."/>
            <person name="Sotillo J."/>
            <person name="Ranganathan S."/>
            <person name="Rabelo E.M."/>
            <person name="Wilson R.K."/>
            <person name="Felgner P.L."/>
            <person name="Bethony J."/>
            <person name="Hawdon J.M."/>
            <person name="Gasser R.B."/>
            <person name="Loukas A."/>
            <person name="Mitreva M."/>
        </authorList>
    </citation>
    <scope>NUCLEOTIDE SEQUENCE [LARGE SCALE GENOMIC DNA]</scope>
</reference>
<dbReference type="AlphaFoldDB" id="W2SVJ6"/>
<dbReference type="EMBL" id="KI663119">
    <property type="protein sequence ID" value="ETN72737.1"/>
    <property type="molecule type" value="Genomic_DNA"/>
</dbReference>
<protein>
    <submittedName>
        <fullName evidence="1">Uncharacterized protein</fullName>
    </submittedName>
</protein>
<organism evidence="1 2">
    <name type="scientific">Necator americanus</name>
    <name type="common">Human hookworm</name>
    <dbReference type="NCBI Taxonomy" id="51031"/>
    <lineage>
        <taxon>Eukaryota</taxon>
        <taxon>Metazoa</taxon>
        <taxon>Ecdysozoa</taxon>
        <taxon>Nematoda</taxon>
        <taxon>Chromadorea</taxon>
        <taxon>Rhabditida</taxon>
        <taxon>Rhabditina</taxon>
        <taxon>Rhabditomorpha</taxon>
        <taxon>Strongyloidea</taxon>
        <taxon>Ancylostomatidae</taxon>
        <taxon>Bunostominae</taxon>
        <taxon>Necator</taxon>
    </lineage>
</organism>